<sequence>MNCLHPLIPTIVIRRLFGTSPDKARRSRTTTFIYFHLQLANIIKPSSSSKMQSTFVLFLSCAPYILSVNGPYEEIEMGKTISYICERFKPSLPPELTLPPILLGRPSAKKKSSHPLLKTGIQRVMDYSHFHPLGSVGGFYHTLSMGLIELNMCTTKLAIGDTWERYVLSTVYPDYLLQKVPSLGVKKSLSSPQNTASSTSGKKDFFPDHSKMSLHGLAESFKGWYIHSSKQIGFQDVKLLLQGRLEEIQQCKIEDLTLDVWNLAVCFYHLSIMWKRRFLIHDIVFQHFGKEPNPIPESITHTYSDIIEVYGDMINTSDREAIRIFYEWAQSPCHYDDAGELNKILNRILPDPEDMNLTHFENMVDGVKLCSQEYFLVKELVSLCRKKAPLMKLNNPTFWKDLQKIADEEHLQPVMEAYQDLCNYFKDGTPLGMTFDYYQIISRITLTLKKFKLDGTKKLNNTPVVPLPDPSGKNKESQSWLFATRTESEIESNFLIHKVNLFMNYASENDQFKKTRKRDSFQHNPRATKSQITEIATQLCIIFSHHADMEIEDKSWLQNRYDKFDQEIKQSFLPIIIKDRISLIASLTCILIEGYKSGWSKRNHQLHHWESLIKELWEAFKSITISKKVTENLSLQEEIKIIEAMGKLIYREFSNISESNAFILTERLDSIHRDVRGHIILDQI</sequence>
<dbReference type="AlphaFoldDB" id="A0A2N5SXC7"/>
<dbReference type="Proteomes" id="UP000235388">
    <property type="component" value="Unassembled WGS sequence"/>
</dbReference>
<gene>
    <name evidence="1" type="ORF">PCANC_15337</name>
</gene>
<proteinExistence type="predicted"/>
<name>A0A2N5SXC7_9BASI</name>
<protein>
    <submittedName>
        <fullName evidence="1">Uncharacterized protein</fullName>
    </submittedName>
</protein>
<evidence type="ECO:0000313" key="2">
    <source>
        <dbReference type="Proteomes" id="UP000235388"/>
    </source>
</evidence>
<dbReference type="EMBL" id="PGCJ01000841">
    <property type="protein sequence ID" value="PLW17888.1"/>
    <property type="molecule type" value="Genomic_DNA"/>
</dbReference>
<evidence type="ECO:0000313" key="1">
    <source>
        <dbReference type="EMBL" id="PLW17888.1"/>
    </source>
</evidence>
<organism evidence="1 2">
    <name type="scientific">Puccinia coronata f. sp. avenae</name>
    <dbReference type="NCBI Taxonomy" id="200324"/>
    <lineage>
        <taxon>Eukaryota</taxon>
        <taxon>Fungi</taxon>
        <taxon>Dikarya</taxon>
        <taxon>Basidiomycota</taxon>
        <taxon>Pucciniomycotina</taxon>
        <taxon>Pucciniomycetes</taxon>
        <taxon>Pucciniales</taxon>
        <taxon>Pucciniaceae</taxon>
        <taxon>Puccinia</taxon>
    </lineage>
</organism>
<dbReference type="OrthoDB" id="2496426at2759"/>
<comment type="caution">
    <text evidence="1">The sequence shown here is derived from an EMBL/GenBank/DDBJ whole genome shotgun (WGS) entry which is preliminary data.</text>
</comment>
<reference evidence="1 2" key="1">
    <citation type="submission" date="2017-11" db="EMBL/GenBank/DDBJ databases">
        <title>De novo assembly and phasing of dikaryotic genomes from two isolates of Puccinia coronata f. sp. avenae, the causal agent of oat crown rust.</title>
        <authorList>
            <person name="Miller M.E."/>
            <person name="Zhang Y."/>
            <person name="Omidvar V."/>
            <person name="Sperschneider J."/>
            <person name="Schwessinger B."/>
            <person name="Raley C."/>
            <person name="Palmer J.M."/>
            <person name="Garnica D."/>
            <person name="Upadhyaya N."/>
            <person name="Rathjen J."/>
            <person name="Taylor J.M."/>
            <person name="Park R.F."/>
            <person name="Dodds P.N."/>
            <person name="Hirsch C.D."/>
            <person name="Kianian S.F."/>
            <person name="Figueroa M."/>
        </authorList>
    </citation>
    <scope>NUCLEOTIDE SEQUENCE [LARGE SCALE GENOMIC DNA]</scope>
    <source>
        <strain evidence="1">12NC29</strain>
    </source>
</reference>
<accession>A0A2N5SXC7</accession>
<feature type="non-terminal residue" evidence="1">
    <location>
        <position position="684"/>
    </location>
</feature>
<keyword evidence="2" id="KW-1185">Reference proteome</keyword>